<keyword evidence="2" id="KW-1185">Reference proteome</keyword>
<dbReference type="KEGG" id="hhy:Halhy_0999"/>
<name>F4KPA4_HALH1</name>
<accession>F4KPA4</accession>
<dbReference type="STRING" id="760192.Halhy_0999"/>
<protein>
    <recommendedName>
        <fullName evidence="3">Lipocalin-like domain-containing protein</fullName>
    </recommendedName>
</protein>
<evidence type="ECO:0008006" key="3">
    <source>
        <dbReference type="Google" id="ProtNLM"/>
    </source>
</evidence>
<dbReference type="EMBL" id="CP002691">
    <property type="protein sequence ID" value="AEE48898.1"/>
    <property type="molecule type" value="Genomic_DNA"/>
</dbReference>
<dbReference type="Proteomes" id="UP000008461">
    <property type="component" value="Chromosome"/>
</dbReference>
<reference key="2">
    <citation type="submission" date="2011-04" db="EMBL/GenBank/DDBJ databases">
        <title>Complete sequence of chromosome of Haliscomenobacter hydrossis DSM 1100.</title>
        <authorList>
            <consortium name="US DOE Joint Genome Institute (JGI-PGF)"/>
            <person name="Lucas S."/>
            <person name="Han J."/>
            <person name="Lapidus A."/>
            <person name="Bruce D."/>
            <person name="Goodwin L."/>
            <person name="Pitluck S."/>
            <person name="Peters L."/>
            <person name="Kyrpides N."/>
            <person name="Mavromatis K."/>
            <person name="Ivanova N."/>
            <person name="Ovchinnikova G."/>
            <person name="Pagani I."/>
            <person name="Daligault H."/>
            <person name="Detter J.C."/>
            <person name="Han C."/>
            <person name="Land M."/>
            <person name="Hauser L."/>
            <person name="Markowitz V."/>
            <person name="Cheng J.-F."/>
            <person name="Hugenholtz P."/>
            <person name="Woyke T."/>
            <person name="Wu D."/>
            <person name="Verbarg S."/>
            <person name="Frueling A."/>
            <person name="Brambilla E."/>
            <person name="Klenk H.-P."/>
            <person name="Eisen J.A."/>
        </authorList>
    </citation>
    <scope>NUCLEOTIDE SEQUENCE</scope>
    <source>
        <strain>DSM 1100</strain>
    </source>
</reference>
<proteinExistence type="predicted"/>
<organism evidence="1 2">
    <name type="scientific">Haliscomenobacter hydrossis (strain ATCC 27775 / DSM 1100 / LMG 10767 / O)</name>
    <dbReference type="NCBI Taxonomy" id="760192"/>
    <lineage>
        <taxon>Bacteria</taxon>
        <taxon>Pseudomonadati</taxon>
        <taxon>Bacteroidota</taxon>
        <taxon>Saprospiria</taxon>
        <taxon>Saprospirales</taxon>
        <taxon>Haliscomenobacteraceae</taxon>
        <taxon>Haliscomenobacter</taxon>
    </lineage>
</organism>
<dbReference type="eggNOG" id="COG3015">
    <property type="taxonomic scope" value="Bacteria"/>
</dbReference>
<evidence type="ECO:0000313" key="2">
    <source>
        <dbReference type="Proteomes" id="UP000008461"/>
    </source>
</evidence>
<evidence type="ECO:0000313" key="1">
    <source>
        <dbReference type="EMBL" id="AEE48898.1"/>
    </source>
</evidence>
<dbReference type="InterPro" id="IPR007298">
    <property type="entry name" value="Cu-R_lipoprotein_NlpE"/>
</dbReference>
<dbReference type="HOGENOM" id="CLU_1600403_0_0_10"/>
<dbReference type="AlphaFoldDB" id="F4KPA4"/>
<reference evidence="1 2" key="1">
    <citation type="journal article" date="2011" name="Stand. Genomic Sci.">
        <title>Complete genome sequence of Haliscomenobacter hydrossis type strain (O).</title>
        <authorList>
            <consortium name="US DOE Joint Genome Institute (JGI-PGF)"/>
            <person name="Daligault H."/>
            <person name="Lapidus A."/>
            <person name="Zeytun A."/>
            <person name="Nolan M."/>
            <person name="Lucas S."/>
            <person name="Del Rio T.G."/>
            <person name="Tice H."/>
            <person name="Cheng J.F."/>
            <person name="Tapia R."/>
            <person name="Han C."/>
            <person name="Goodwin L."/>
            <person name="Pitluck S."/>
            <person name="Liolios K."/>
            <person name="Pagani I."/>
            <person name="Ivanova N."/>
            <person name="Huntemann M."/>
            <person name="Mavromatis K."/>
            <person name="Mikhailova N."/>
            <person name="Pati A."/>
            <person name="Chen A."/>
            <person name="Palaniappan K."/>
            <person name="Land M."/>
            <person name="Hauser L."/>
            <person name="Brambilla E.M."/>
            <person name="Rohde M."/>
            <person name="Verbarg S."/>
            <person name="Goker M."/>
            <person name="Bristow J."/>
            <person name="Eisen J.A."/>
            <person name="Markowitz V."/>
            <person name="Hugenholtz P."/>
            <person name="Kyrpides N.C."/>
            <person name="Klenk H.P."/>
            <person name="Woyke T."/>
        </authorList>
    </citation>
    <scope>NUCLEOTIDE SEQUENCE [LARGE SCALE GENOMIC DNA]</scope>
    <source>
        <strain evidence="2">ATCC 27775 / DSM 1100 / LMG 10767 / O</strain>
    </source>
</reference>
<dbReference type="Gene3D" id="2.40.128.640">
    <property type="match status" value="1"/>
</dbReference>
<dbReference type="Pfam" id="PF04170">
    <property type="entry name" value="NlpE"/>
    <property type="match status" value="1"/>
</dbReference>
<dbReference type="RefSeq" id="WP_013763455.1">
    <property type="nucleotide sequence ID" value="NC_015510.1"/>
</dbReference>
<dbReference type="OrthoDB" id="5348860at2"/>
<sequence>MAEKIKHYQYLGRQNQRIVKRQIIKKMRNLVCASLVLLVLFSCQGEGKKSPDVDSESATQDKVNQLAAFYFGTLPNADGGGIETLLSLNADVERTFTLEERYTDQNLNSKTSGTWTVDGDIVTLSSESGSTKYQVTANGLVSFNNNGSKRDETSAKKYLLRKVRGE</sequence>
<gene>
    <name evidence="1" type="ordered locus">Halhy_0999</name>
</gene>